<dbReference type="FunFam" id="3.40.50.980:FF:000001">
    <property type="entry name" value="Non-ribosomal peptide synthetase"/>
    <property type="match status" value="1"/>
</dbReference>
<evidence type="ECO:0000256" key="4">
    <source>
        <dbReference type="ARBA" id="ARBA00022679"/>
    </source>
</evidence>
<dbReference type="Gene3D" id="3.30.300.30">
    <property type="match status" value="1"/>
</dbReference>
<feature type="region of interest" description="Disordered" evidence="6">
    <location>
        <begin position="2005"/>
        <end position="2055"/>
    </location>
</feature>
<feature type="domain" description="Ketosynthase family 3 (KS3)" evidence="8">
    <location>
        <begin position="9"/>
        <end position="436"/>
    </location>
</feature>
<dbReference type="InterPro" id="IPR020806">
    <property type="entry name" value="PKS_PP-bd"/>
</dbReference>
<dbReference type="InterPro" id="IPR023213">
    <property type="entry name" value="CAT-like_dom_sf"/>
</dbReference>
<dbReference type="SUPFAM" id="SSF47336">
    <property type="entry name" value="ACP-like"/>
    <property type="match status" value="1"/>
</dbReference>
<dbReference type="InterPro" id="IPR014030">
    <property type="entry name" value="Ketoacyl_synth_N"/>
</dbReference>
<dbReference type="Pfam" id="PF00668">
    <property type="entry name" value="Condensation"/>
    <property type="match status" value="1"/>
</dbReference>
<dbReference type="Pfam" id="PF00550">
    <property type="entry name" value="PP-binding"/>
    <property type="match status" value="1"/>
</dbReference>
<dbReference type="Gene3D" id="3.40.366.10">
    <property type="entry name" value="Malonyl-Coenzyme A Acyl Carrier Protein, domain 2"/>
    <property type="match status" value="1"/>
</dbReference>
<feature type="domain" description="Carrier" evidence="7">
    <location>
        <begin position="1927"/>
        <end position="2004"/>
    </location>
</feature>
<dbReference type="Pfam" id="PF02801">
    <property type="entry name" value="Ketoacyl-synt_C"/>
    <property type="match status" value="1"/>
</dbReference>
<keyword evidence="4" id="KW-0808">Transferase</keyword>
<dbReference type="InterPro" id="IPR020845">
    <property type="entry name" value="AMP-binding_CS"/>
</dbReference>
<dbReference type="SUPFAM" id="SSF52151">
    <property type="entry name" value="FabD/lysophospholipase-like"/>
    <property type="match status" value="1"/>
</dbReference>
<dbReference type="PANTHER" id="PTHR43775:SF51">
    <property type="entry name" value="INACTIVE PHENOLPHTHIOCEROL SYNTHESIS POLYKETIDE SYNTHASE TYPE I PKS1-RELATED"/>
    <property type="match status" value="1"/>
</dbReference>
<dbReference type="InterPro" id="IPR014031">
    <property type="entry name" value="Ketoacyl_synth_C"/>
</dbReference>
<gene>
    <name evidence="9" type="ORF">J3U87_32630</name>
</gene>
<dbReference type="InterPro" id="IPR016036">
    <property type="entry name" value="Malonyl_transacylase_ACP-bd"/>
</dbReference>
<feature type="compositionally biased region" description="Polar residues" evidence="6">
    <location>
        <begin position="900"/>
        <end position="917"/>
    </location>
</feature>
<evidence type="ECO:0000256" key="1">
    <source>
        <dbReference type="ARBA" id="ARBA00001957"/>
    </source>
</evidence>
<dbReference type="InterPro" id="IPR020841">
    <property type="entry name" value="PKS_Beta-ketoAc_synthase_dom"/>
</dbReference>
<dbReference type="Pfam" id="PF00109">
    <property type="entry name" value="ketoacyl-synt"/>
    <property type="match status" value="1"/>
</dbReference>
<evidence type="ECO:0000256" key="2">
    <source>
        <dbReference type="ARBA" id="ARBA00022450"/>
    </source>
</evidence>
<dbReference type="GO" id="GO:0004312">
    <property type="term" value="F:fatty acid synthase activity"/>
    <property type="evidence" value="ECO:0007669"/>
    <property type="project" value="TreeGrafter"/>
</dbReference>
<dbReference type="PROSITE" id="PS00455">
    <property type="entry name" value="AMP_BINDING"/>
    <property type="match status" value="1"/>
</dbReference>
<dbReference type="Pfam" id="PF00501">
    <property type="entry name" value="AMP-binding"/>
    <property type="match status" value="1"/>
</dbReference>
<dbReference type="Gene3D" id="3.30.559.10">
    <property type="entry name" value="Chloramphenicol acetyltransferase-like domain"/>
    <property type="match status" value="1"/>
</dbReference>
<dbReference type="KEGG" id="scor:J3U87_32630"/>
<keyword evidence="3" id="KW-0597">Phosphoprotein</keyword>
<dbReference type="InterPro" id="IPR050091">
    <property type="entry name" value="PKS_NRPS_Biosynth_Enz"/>
</dbReference>
<dbReference type="InterPro" id="IPR036736">
    <property type="entry name" value="ACP-like_sf"/>
</dbReference>
<dbReference type="InterPro" id="IPR042099">
    <property type="entry name" value="ANL_N_sf"/>
</dbReference>
<organism evidence="9 10">
    <name type="scientific">Sulfidibacter corallicola</name>
    <dbReference type="NCBI Taxonomy" id="2818388"/>
    <lineage>
        <taxon>Bacteria</taxon>
        <taxon>Pseudomonadati</taxon>
        <taxon>Acidobacteriota</taxon>
        <taxon>Holophagae</taxon>
        <taxon>Acanthopleuribacterales</taxon>
        <taxon>Acanthopleuribacteraceae</taxon>
        <taxon>Sulfidibacter</taxon>
    </lineage>
</organism>
<evidence type="ECO:0000256" key="5">
    <source>
        <dbReference type="ARBA" id="ARBA00029443"/>
    </source>
</evidence>
<dbReference type="SMART" id="SM00827">
    <property type="entry name" value="PKS_AT"/>
    <property type="match status" value="1"/>
</dbReference>
<dbReference type="PROSITE" id="PS52004">
    <property type="entry name" value="KS3_2"/>
    <property type="match status" value="1"/>
</dbReference>
<dbReference type="CDD" id="cd00833">
    <property type="entry name" value="PKS"/>
    <property type="match status" value="1"/>
</dbReference>
<evidence type="ECO:0000256" key="6">
    <source>
        <dbReference type="SAM" id="MobiDB-lite"/>
    </source>
</evidence>
<dbReference type="Gene3D" id="3.30.559.30">
    <property type="entry name" value="Nonribosomal peptide synthetase, condensation domain"/>
    <property type="match status" value="1"/>
</dbReference>
<evidence type="ECO:0000313" key="10">
    <source>
        <dbReference type="Proteomes" id="UP000663929"/>
    </source>
</evidence>
<dbReference type="InterPro" id="IPR025110">
    <property type="entry name" value="AMP-bd_C"/>
</dbReference>
<dbReference type="EMBL" id="CP071793">
    <property type="protein sequence ID" value="QTD50356.1"/>
    <property type="molecule type" value="Genomic_DNA"/>
</dbReference>
<dbReference type="InterPro" id="IPR006162">
    <property type="entry name" value="Ppantetheine_attach_site"/>
</dbReference>
<dbReference type="InterPro" id="IPR014043">
    <property type="entry name" value="Acyl_transferase_dom"/>
</dbReference>
<dbReference type="Gene3D" id="3.30.70.3290">
    <property type="match status" value="1"/>
</dbReference>
<feature type="region of interest" description="Disordered" evidence="6">
    <location>
        <begin position="900"/>
        <end position="927"/>
    </location>
</feature>
<dbReference type="Gene3D" id="3.40.50.12780">
    <property type="entry name" value="N-terminal domain of ligase-like"/>
    <property type="match status" value="1"/>
</dbReference>
<dbReference type="GO" id="GO:0031177">
    <property type="term" value="F:phosphopantetheine binding"/>
    <property type="evidence" value="ECO:0007669"/>
    <property type="project" value="InterPro"/>
</dbReference>
<dbReference type="Pfam" id="PF00698">
    <property type="entry name" value="Acyl_transf_1"/>
    <property type="match status" value="1"/>
</dbReference>
<dbReference type="GO" id="GO:0006633">
    <property type="term" value="P:fatty acid biosynthetic process"/>
    <property type="evidence" value="ECO:0007669"/>
    <property type="project" value="TreeGrafter"/>
</dbReference>
<dbReference type="PANTHER" id="PTHR43775">
    <property type="entry name" value="FATTY ACID SYNTHASE"/>
    <property type="match status" value="1"/>
</dbReference>
<feature type="compositionally biased region" description="Low complexity" evidence="6">
    <location>
        <begin position="2023"/>
        <end position="2037"/>
    </location>
</feature>
<dbReference type="RefSeq" id="WP_237379986.1">
    <property type="nucleotide sequence ID" value="NZ_CP071793.1"/>
</dbReference>
<protein>
    <submittedName>
        <fullName evidence="9">Amino acid adenylation domain-containing protein</fullName>
    </submittedName>
</protein>
<dbReference type="Gene3D" id="3.40.47.10">
    <property type="match status" value="1"/>
</dbReference>
<comment type="cofactor">
    <cofactor evidence="1">
        <name>pantetheine 4'-phosphate</name>
        <dbReference type="ChEBI" id="CHEBI:47942"/>
    </cofactor>
</comment>
<evidence type="ECO:0000313" key="9">
    <source>
        <dbReference type="EMBL" id="QTD50356.1"/>
    </source>
</evidence>
<dbReference type="InterPro" id="IPR016039">
    <property type="entry name" value="Thiolase-like"/>
</dbReference>
<comment type="similarity">
    <text evidence="5">In the C-terminal section; belongs to the NRP synthetase family.</text>
</comment>
<dbReference type="SUPFAM" id="SSF55048">
    <property type="entry name" value="Probable ACP-binding domain of malonyl-CoA ACP transacylase"/>
    <property type="match status" value="1"/>
</dbReference>
<dbReference type="InterPro" id="IPR045851">
    <property type="entry name" value="AMP-bd_C_sf"/>
</dbReference>
<evidence type="ECO:0000259" key="8">
    <source>
        <dbReference type="PROSITE" id="PS52004"/>
    </source>
</evidence>
<dbReference type="PROSITE" id="PS50075">
    <property type="entry name" value="CARRIER"/>
    <property type="match status" value="1"/>
</dbReference>
<dbReference type="InterPro" id="IPR032821">
    <property type="entry name" value="PKS_assoc"/>
</dbReference>
<dbReference type="Gene3D" id="1.10.1200.10">
    <property type="entry name" value="ACP-like"/>
    <property type="match status" value="1"/>
</dbReference>
<evidence type="ECO:0000256" key="3">
    <source>
        <dbReference type="ARBA" id="ARBA00022553"/>
    </source>
</evidence>
<dbReference type="CDD" id="cd19531">
    <property type="entry name" value="LCL_NRPS-like"/>
    <property type="match status" value="1"/>
</dbReference>
<dbReference type="InterPro" id="IPR009081">
    <property type="entry name" value="PP-bd_ACP"/>
</dbReference>
<dbReference type="SUPFAM" id="SSF56801">
    <property type="entry name" value="Acetyl-CoA synthetase-like"/>
    <property type="match status" value="1"/>
</dbReference>
<accession>A0A8A4TK87</accession>
<feature type="compositionally biased region" description="Basic and acidic residues" evidence="6">
    <location>
        <begin position="2046"/>
        <end position="2055"/>
    </location>
</feature>
<reference evidence="9" key="1">
    <citation type="submission" date="2021-03" db="EMBL/GenBank/DDBJ databases">
        <title>Acanthopleuribacteraceae sp. M133.</title>
        <authorList>
            <person name="Wang G."/>
        </authorList>
    </citation>
    <scope>NUCLEOTIDE SEQUENCE</scope>
    <source>
        <strain evidence="9">M133</strain>
    </source>
</reference>
<dbReference type="Pfam" id="PF16197">
    <property type="entry name" value="KAsynt_C_assoc"/>
    <property type="match status" value="1"/>
</dbReference>
<dbReference type="SMART" id="SM00823">
    <property type="entry name" value="PKS_PP"/>
    <property type="match status" value="1"/>
</dbReference>
<name>A0A8A4TK87_SULCO</name>
<dbReference type="Pfam" id="PF13193">
    <property type="entry name" value="AMP-binding_C"/>
    <property type="match status" value="1"/>
</dbReference>
<feature type="region of interest" description="Disordered" evidence="6">
    <location>
        <begin position="1906"/>
        <end position="1926"/>
    </location>
</feature>
<dbReference type="SUPFAM" id="SSF53901">
    <property type="entry name" value="Thiolase-like"/>
    <property type="match status" value="1"/>
</dbReference>
<dbReference type="SMART" id="SM00825">
    <property type="entry name" value="PKS_KS"/>
    <property type="match status" value="1"/>
</dbReference>
<evidence type="ECO:0000259" key="7">
    <source>
        <dbReference type="PROSITE" id="PS50075"/>
    </source>
</evidence>
<dbReference type="InterPro" id="IPR001242">
    <property type="entry name" value="Condensation_dom"/>
</dbReference>
<dbReference type="InterPro" id="IPR016035">
    <property type="entry name" value="Acyl_Trfase/lysoPLipase"/>
</dbReference>
<feature type="compositionally biased region" description="Basic and acidic residues" evidence="6">
    <location>
        <begin position="2005"/>
        <end position="2016"/>
    </location>
</feature>
<sequence length="2055" mass="226675">MTSQNEPSPQGIAIVAMACRFPGASDPERFWNNLSRGEQAIRRFDEAELREAGVAPALSSDPKYVPAKGYLAETNAFDAALFDMAQAEAAGTDPQLRLGLELAWEALEGAGHAPGHPHTRIGVFAGTNRNTGWRPNTAAPQLPGDTGTSHLENARPGSNLLAQRISQVLNLHGPSLDIQAGSATSLVAIHLACQALFTGDCDMALAGGICLQFPDKAGYRSGAGRPLSARGACHPFDARADGTVPGDGAGLVALKRLEDARLENETILAVIRGSAVNHSGVRISNGGEPDIQAQTEVIAEALAVAQISADSIGYVECHGSGSPVHDRGEVEALTRAFRYTSRRQGYCALGAVKANLGHLGPAAGIAGLIKTVQILKRGQIPITPGFDRPHPDIPFAASPFFLNRHPWEWVTADVPRRAGVSAFGLGGTNAHLVLEQAPAPTPAEEETGPFLLAISAHDDQTLTQSLDRLAHHLGRPAEEGTVHQTMADIAFTLQTGRAALPSRAVLVTYSREEAAGLLSEHDRKRMLRKTASRAMPVAFLFPGQGAQYPRMASQLYQTEPVFARTLDACFEGLRDSLPRDPHQVLFPRPGQADLADLLHDTEYTQPILFSVEMALAHLWQSWGVKPDRMIGHSLGEYSAACLAGVWHLEEALNLVALRGRLMAALPRGAMLTVELSEDELGPLLEGDLALAAVNGPHRCVASGPEAGIEALATRLGDRNVGYRRLTTSHAFHSPTMDRILDTFHAEVLTTSMMAPQIPFISNLTGTWIREQEACDPMYWVRHLRHTVRFTDGLATLLRDAPRLALLEVGPGRSLTSLAGQHPSRGAEHPILASLRHPQTRIEDREFLLNSLGKLWLAGLEVDWHAVHATRPRRRVFLPTYPFRRQHFAMPSFVAVPPQTEVSPTVVQDRTRPPNSTVPARETCPTDDHSHFGTAPLHPLTRAQQRLWVLEMLGRVGTAYNMPIALQLRGDLNREALVEALRVLTNRHDVLRTRFTQSEDRPGQIILDRLEPDIATRDLRGEADPMAAALALAEREALHRFQLGHPPLWRVRLWRTGDEDHLLFLNFHHIICDGWSVRILFREWSALYNAFREGHPNPLAPVQTSYREAVADLEADLRDDSIQESRAYWHRQLVAPLPVLELPTDRPRSRERRFSGATYVHDIDAPSWQRFKDRAAQEEATPFAALLALVATLLHRTSHQTDMIIGCPVSGREQPGLADVMGFFVNPLPIRLRIQPRYPFEALLRQASERVGDALANGSMPFDTLVEELMETRDLTRSPLFDVMVLIQEPEIKDLSLEGLQIEERDLPWTTSKFDLTFYFFTDGPNLTLRLNYDTDLFHKSRIAAMCAQLEQLLTDVTAHPTKSIARLAMLPGEERKKLLRHFNETGTTYPRTQTLVDLFALRVTEQPGRPAVVGLNAKGRTESLCYDALAHRAHGLAHRIHRIVAHEAEPIVALLTDRSPNAVVAMLAVLEAGAAYMPLDPTYPPDRLSFMLDDSQCRLLLFTPAQEDTARQLKRQRPELDLLPVEGQEAAQGPTLTNDSDAAAYVIYTSGSTGTPKGCVLTHRNLVRLLCNARFPLSVGETDVWLCAHNFSFDFSVWEIFGALLHGGQVVLAQRDQVLDPDRLLDLIRAHRVTVLSQTPAAFHGLMTAELDRPYADLDQHLRYVVFGGDRLEPGELRAWVGRYDLERIQLVNMYGITETCIHVTYGPLSPRHILEGQEPGYVGKPLPDTRIYVVDEALELCPIGVPGEILVAGGGLCRGYLNRPSRNARSFVPLPFAGYERAYRSGDRGMWSPEGHLIHLGRIDHQVQVRGFRIEPGEIEAVLNDHPDVGRSLVLPISDGHQVHGLHAFVEPLTEGEIDTGELFTFMHERLPAHLIPNRLVAIAQFPMTANGKIDRTAMTRSATHRTAKASREAGAAQTTSHRFRAPMGPLETRIAEIWISLLEPVPDNLGAEDPFFEVGGNSLLLMRLAFALKAAFEVELSAGDLFLATTIAAQAALIEERLPAQTGTDERTPDAETTSLRAAVTRRATQQIRAQQARRRNPSRRTDQETEPP</sequence>
<keyword evidence="10" id="KW-1185">Reference proteome</keyword>
<dbReference type="Proteomes" id="UP000663929">
    <property type="component" value="Chromosome"/>
</dbReference>
<proteinExistence type="inferred from homology"/>
<dbReference type="PROSITE" id="PS00012">
    <property type="entry name" value="PHOSPHOPANTETHEINE"/>
    <property type="match status" value="1"/>
</dbReference>
<dbReference type="NCBIfam" id="TIGR01733">
    <property type="entry name" value="AA-adenyl-dom"/>
    <property type="match status" value="1"/>
</dbReference>
<dbReference type="InterPro" id="IPR001227">
    <property type="entry name" value="Ac_transferase_dom_sf"/>
</dbReference>
<dbReference type="Gene3D" id="3.30.70.250">
    <property type="entry name" value="Malonyl-CoA ACP transacylase, ACP-binding"/>
    <property type="match status" value="1"/>
</dbReference>
<dbReference type="InterPro" id="IPR000873">
    <property type="entry name" value="AMP-dep_synth/lig_dom"/>
</dbReference>
<dbReference type="SUPFAM" id="SSF52777">
    <property type="entry name" value="CoA-dependent acyltransferases"/>
    <property type="match status" value="2"/>
</dbReference>
<keyword evidence="2" id="KW-0596">Phosphopantetheine</keyword>
<dbReference type="InterPro" id="IPR010071">
    <property type="entry name" value="AA_adenyl_dom"/>
</dbReference>